<dbReference type="InterPro" id="IPR003660">
    <property type="entry name" value="HAMP_dom"/>
</dbReference>
<keyword evidence="5 7" id="KW-0807">Transducer</keyword>
<evidence type="ECO:0000259" key="9">
    <source>
        <dbReference type="PROSITE" id="PS50111"/>
    </source>
</evidence>
<evidence type="ECO:0000256" key="1">
    <source>
        <dbReference type="ARBA" id="ARBA00004141"/>
    </source>
</evidence>
<comment type="subcellular location">
    <subcellularLocation>
        <location evidence="1">Membrane</location>
        <topology evidence="1">Multi-pass membrane protein</topology>
    </subcellularLocation>
</comment>
<keyword evidence="12" id="KW-1185">Reference proteome</keyword>
<dbReference type="InterPro" id="IPR004089">
    <property type="entry name" value="MCPsignal_dom"/>
</dbReference>
<dbReference type="EMBL" id="JABBGA010000030">
    <property type="protein sequence ID" value="NML28587.1"/>
    <property type="molecule type" value="Genomic_DNA"/>
</dbReference>
<dbReference type="CDD" id="cd06225">
    <property type="entry name" value="HAMP"/>
    <property type="match status" value="1"/>
</dbReference>
<dbReference type="PROSITE" id="PS50111">
    <property type="entry name" value="CHEMOTAXIS_TRANSDUC_2"/>
    <property type="match status" value="1"/>
</dbReference>
<dbReference type="SUPFAM" id="SSF58104">
    <property type="entry name" value="Methyl-accepting chemotaxis protein (MCP) signaling domain"/>
    <property type="match status" value="1"/>
</dbReference>
<dbReference type="GO" id="GO:0006935">
    <property type="term" value="P:chemotaxis"/>
    <property type="evidence" value="ECO:0007669"/>
    <property type="project" value="UniProtKB-ARBA"/>
</dbReference>
<evidence type="ECO:0000259" key="10">
    <source>
        <dbReference type="PROSITE" id="PS50885"/>
    </source>
</evidence>
<reference evidence="11 12" key="1">
    <citation type="submission" date="2020-04" db="EMBL/GenBank/DDBJ databases">
        <title>Zoogloea sp. G-4-1-14 isolated from soil.</title>
        <authorList>
            <person name="Dahal R.H."/>
        </authorList>
    </citation>
    <scope>NUCLEOTIDE SEQUENCE [LARGE SCALE GENOMIC DNA]</scope>
    <source>
        <strain evidence="11 12">G-4-1-14</strain>
    </source>
</reference>
<dbReference type="Proteomes" id="UP000580043">
    <property type="component" value="Unassembled WGS sequence"/>
</dbReference>
<evidence type="ECO:0000256" key="8">
    <source>
        <dbReference type="SAM" id="Phobius"/>
    </source>
</evidence>
<gene>
    <name evidence="11" type="ORF">HHL15_22755</name>
</gene>
<protein>
    <submittedName>
        <fullName evidence="11">Methyl-accepting chemotaxis protein</fullName>
    </submittedName>
</protein>
<keyword evidence="3 8" id="KW-1133">Transmembrane helix</keyword>
<evidence type="ECO:0000256" key="2">
    <source>
        <dbReference type="ARBA" id="ARBA00022692"/>
    </source>
</evidence>
<comment type="similarity">
    <text evidence="6">Belongs to the methyl-accepting chemotaxis (MCP) protein family.</text>
</comment>
<feature type="domain" description="Methyl-accepting transducer" evidence="9">
    <location>
        <begin position="397"/>
        <end position="633"/>
    </location>
</feature>
<evidence type="ECO:0000313" key="12">
    <source>
        <dbReference type="Proteomes" id="UP000580043"/>
    </source>
</evidence>
<evidence type="ECO:0000313" key="11">
    <source>
        <dbReference type="EMBL" id="NML28587.1"/>
    </source>
</evidence>
<keyword evidence="4 8" id="KW-0472">Membrane</keyword>
<dbReference type="FunFam" id="1.10.287.950:FF:000001">
    <property type="entry name" value="Methyl-accepting chemotaxis sensory transducer"/>
    <property type="match status" value="1"/>
</dbReference>
<dbReference type="RefSeq" id="WP_169148115.1">
    <property type="nucleotide sequence ID" value="NZ_JABBGA010000030.1"/>
</dbReference>
<dbReference type="GO" id="GO:0007165">
    <property type="term" value="P:signal transduction"/>
    <property type="evidence" value="ECO:0007669"/>
    <property type="project" value="UniProtKB-KW"/>
</dbReference>
<dbReference type="Pfam" id="PF00015">
    <property type="entry name" value="MCPsignal"/>
    <property type="match status" value="1"/>
</dbReference>
<dbReference type="AlphaFoldDB" id="A0A848G8R7"/>
<dbReference type="PROSITE" id="PS50885">
    <property type="entry name" value="HAMP"/>
    <property type="match status" value="1"/>
</dbReference>
<name>A0A848G8R7_9RHOO</name>
<keyword evidence="2 8" id="KW-0812">Transmembrane</keyword>
<dbReference type="PANTHER" id="PTHR32089">
    <property type="entry name" value="METHYL-ACCEPTING CHEMOTAXIS PROTEIN MCPB"/>
    <property type="match status" value="1"/>
</dbReference>
<dbReference type="Gene3D" id="1.10.287.950">
    <property type="entry name" value="Methyl-accepting chemotaxis protein"/>
    <property type="match status" value="1"/>
</dbReference>
<dbReference type="Pfam" id="PF00672">
    <property type="entry name" value="HAMP"/>
    <property type="match status" value="1"/>
</dbReference>
<dbReference type="SMART" id="SM00283">
    <property type="entry name" value="MA"/>
    <property type="match status" value="1"/>
</dbReference>
<evidence type="ECO:0000256" key="7">
    <source>
        <dbReference type="PROSITE-ProRule" id="PRU00284"/>
    </source>
</evidence>
<dbReference type="GO" id="GO:0016020">
    <property type="term" value="C:membrane"/>
    <property type="evidence" value="ECO:0007669"/>
    <property type="project" value="UniProtKB-SubCell"/>
</dbReference>
<evidence type="ECO:0000256" key="6">
    <source>
        <dbReference type="ARBA" id="ARBA00029447"/>
    </source>
</evidence>
<feature type="domain" description="HAMP" evidence="10">
    <location>
        <begin position="340"/>
        <end position="392"/>
    </location>
</feature>
<comment type="caution">
    <text evidence="11">The sequence shown here is derived from an EMBL/GenBank/DDBJ whole genome shotgun (WGS) entry which is preliminary data.</text>
</comment>
<evidence type="ECO:0000256" key="5">
    <source>
        <dbReference type="ARBA" id="ARBA00023224"/>
    </source>
</evidence>
<evidence type="ECO:0000256" key="3">
    <source>
        <dbReference type="ARBA" id="ARBA00022989"/>
    </source>
</evidence>
<sequence length="685" mass="73504">MPFLSLVHALGFRAKFFLIAALAALAVGISISQLVAQRVAVIQATRAQVSALTGVDLARSYLQAVQVRRQLLVSAAGGDEAAGAGLAAARERMDGAFRALLSWHVGAGPDGELEAAWQGMEEEARDIAAAGPAQFEGRLGAQALQAQGSHGERVLAYLAAISDRYGLVPDRDIDTHYLAHMLVVVGPSLGEQLSRAGILVERGVRDAFLSERDRSAVVGSISIAGEWSRLMSRELARLPPGGADAALQALSQQLPDAFELAQVVAFGLTLQNASYRLDEAQSAFRRPAEVLLDLESRVAASLARVLELRLESNYRALWLTCVAALVPLLLAVYGFCVVYRALKDSIGALRSQAERLATGDLTVVFQVDGRDEFRDIAETLNHVAREFRQLIERLVDSAHALTSASIAFARSTVEISERSHAQRTSADQASASILDLVDGVQRIAVSAQEARDLARMAGQVSDRGASVIQDSTDEIRRMATHISEATGHLDMLETESRQISGIVDVIREIAEQTNLLALNAAIEAARAGEAGRGFAVVADEVRKLAERTKDSTQRISTMIDRTQGIASQTVRAVRQGAEQVSQGVEKASEASASIRSIRENTQAAEQASGSISDALEQHRDESRQIAGMIASISDSSLRNAQALKETVQSARLLEGLADNMRDSIGRFKLPRGRLAAQPDGEIDLF</sequence>
<feature type="transmembrane region" description="Helical" evidence="8">
    <location>
        <begin position="316"/>
        <end position="342"/>
    </location>
</feature>
<dbReference type="CDD" id="cd11386">
    <property type="entry name" value="MCP_signal"/>
    <property type="match status" value="1"/>
</dbReference>
<dbReference type="PANTHER" id="PTHR32089:SF119">
    <property type="entry name" value="METHYL-ACCEPTING CHEMOTAXIS PROTEIN CTPL"/>
    <property type="match status" value="1"/>
</dbReference>
<evidence type="ECO:0000256" key="4">
    <source>
        <dbReference type="ARBA" id="ARBA00023136"/>
    </source>
</evidence>
<dbReference type="SMART" id="SM00304">
    <property type="entry name" value="HAMP"/>
    <property type="match status" value="2"/>
</dbReference>
<proteinExistence type="inferred from homology"/>
<accession>A0A848G8R7</accession>
<organism evidence="11 12">
    <name type="scientific">Zoogloea dura</name>
    <dbReference type="NCBI Taxonomy" id="2728840"/>
    <lineage>
        <taxon>Bacteria</taxon>
        <taxon>Pseudomonadati</taxon>
        <taxon>Pseudomonadota</taxon>
        <taxon>Betaproteobacteria</taxon>
        <taxon>Rhodocyclales</taxon>
        <taxon>Zoogloeaceae</taxon>
        <taxon>Zoogloea</taxon>
    </lineage>
</organism>